<protein>
    <submittedName>
        <fullName evidence="2">Uncharacterized protein</fullName>
    </submittedName>
</protein>
<organism evidence="2 3">
    <name type="scientific">Cryptosporidium canis</name>
    <dbReference type="NCBI Taxonomy" id="195482"/>
    <lineage>
        <taxon>Eukaryota</taxon>
        <taxon>Sar</taxon>
        <taxon>Alveolata</taxon>
        <taxon>Apicomplexa</taxon>
        <taxon>Conoidasida</taxon>
        <taxon>Coccidia</taxon>
        <taxon>Eucoccidiorida</taxon>
        <taxon>Eimeriorina</taxon>
        <taxon>Cryptosporidiidae</taxon>
        <taxon>Cryptosporidium</taxon>
    </lineage>
</organism>
<reference evidence="2" key="1">
    <citation type="submission" date="2022-10" db="EMBL/GenBank/DDBJ databases">
        <title>Adaptive evolution leads to modifications in subtelomeric GC content in a zoonotic Cryptosporidium species.</title>
        <authorList>
            <person name="Li J."/>
            <person name="Feng Y."/>
            <person name="Xiao L."/>
        </authorList>
    </citation>
    <scope>NUCLEOTIDE SEQUENCE</scope>
    <source>
        <strain evidence="2">25894</strain>
    </source>
</reference>
<gene>
    <name evidence="2" type="ORF">OJ252_2656</name>
</gene>
<accession>A0ABQ8P4K0</accession>
<evidence type="ECO:0000313" key="2">
    <source>
        <dbReference type="EMBL" id="KAJ1608015.1"/>
    </source>
</evidence>
<keyword evidence="3" id="KW-1185">Reference proteome</keyword>
<evidence type="ECO:0000313" key="3">
    <source>
        <dbReference type="Proteomes" id="UP001071777"/>
    </source>
</evidence>
<feature type="region of interest" description="Disordered" evidence="1">
    <location>
        <begin position="18"/>
        <end position="63"/>
    </location>
</feature>
<dbReference type="Proteomes" id="UP001071777">
    <property type="component" value="Unassembled WGS sequence"/>
</dbReference>
<proteinExistence type="predicted"/>
<name>A0ABQ8P4K0_9CRYT</name>
<comment type="caution">
    <text evidence="2">The sequence shown here is derived from an EMBL/GenBank/DDBJ whole genome shotgun (WGS) entry which is preliminary data.</text>
</comment>
<evidence type="ECO:0000256" key="1">
    <source>
        <dbReference type="SAM" id="MobiDB-lite"/>
    </source>
</evidence>
<dbReference type="EMBL" id="JAPCXB010000107">
    <property type="protein sequence ID" value="KAJ1608015.1"/>
    <property type="molecule type" value="Genomic_DNA"/>
</dbReference>
<sequence>MTGADGDIYGRVRKIQLKRRGQSQGSVRRVGVEEGRGSAGGSGGRSDDRECRTAGGEKGVRGEGRIVTSGTTVQGFHTRFQQELKVGDYIEIEHPNTLIKERRRVAAIVSERTLVLEREFSCDLISTSEYFYISVEEGSDHSLSAENGVTYSYREKEGMYKYKTVIKSTDSSLSREDILDIRVKKQRDKYCWI</sequence>